<evidence type="ECO:0000259" key="5">
    <source>
        <dbReference type="SMART" id="SM00644"/>
    </source>
</evidence>
<evidence type="ECO:0000256" key="1">
    <source>
        <dbReference type="ARBA" id="ARBA00001561"/>
    </source>
</evidence>
<reference evidence="6" key="1">
    <citation type="submission" date="2012-10" db="EMBL/GenBank/DDBJ databases">
        <authorList>
            <person name="Harkins D.M."/>
            <person name="Durkin A.S."/>
            <person name="Brinkac L.M."/>
            <person name="Haft D.H."/>
            <person name="Selengut J.D."/>
            <person name="Sanka R."/>
            <person name="DePew J."/>
            <person name="Purushe J."/>
            <person name="Matthias M.A."/>
            <person name="Vinetz J.M."/>
            <person name="Sutton G.G."/>
            <person name="Nierman W.C."/>
            <person name="Fouts D.E."/>
        </authorList>
    </citation>
    <scope>NUCLEOTIDE SEQUENCE [LARGE SCALE GENOMIC DNA]</scope>
    <source>
        <strain evidence="6">MOR084</strain>
    </source>
</reference>
<dbReference type="InterPro" id="IPR036505">
    <property type="entry name" value="Amidase/PGRP_sf"/>
</dbReference>
<evidence type="ECO:0000313" key="6">
    <source>
        <dbReference type="EMBL" id="EKO35055.1"/>
    </source>
</evidence>
<dbReference type="SUPFAM" id="SSF55846">
    <property type="entry name" value="N-acetylmuramoyl-L-alanine amidase-like"/>
    <property type="match status" value="1"/>
</dbReference>
<dbReference type="InterPro" id="IPR002502">
    <property type="entry name" value="Amidase_domain"/>
</dbReference>
<dbReference type="Gene3D" id="3.40.80.10">
    <property type="entry name" value="Peptidoglycan recognition protein-like"/>
    <property type="match status" value="1"/>
</dbReference>
<organism evidence="6 7">
    <name type="scientific">Leptospira santarosai str. MOR084</name>
    <dbReference type="NCBI Taxonomy" id="1049984"/>
    <lineage>
        <taxon>Bacteria</taxon>
        <taxon>Pseudomonadati</taxon>
        <taxon>Spirochaetota</taxon>
        <taxon>Spirochaetia</taxon>
        <taxon>Leptospirales</taxon>
        <taxon>Leptospiraceae</taxon>
        <taxon>Leptospira</taxon>
    </lineage>
</organism>
<dbReference type="PANTHER" id="PTHR30417:SF1">
    <property type="entry name" value="N-ACETYLMURAMOYL-L-ALANINE AMIDASE AMID"/>
    <property type="match status" value="1"/>
</dbReference>
<comment type="catalytic activity">
    <reaction evidence="1">
        <text>Hydrolyzes the link between N-acetylmuramoyl residues and L-amino acid residues in certain cell-wall glycopeptides.</text>
        <dbReference type="EC" id="3.5.1.28"/>
    </reaction>
</comment>
<dbReference type="SMART" id="SM00644">
    <property type="entry name" value="Ami_2"/>
    <property type="match status" value="1"/>
</dbReference>
<dbReference type="InterPro" id="IPR051206">
    <property type="entry name" value="NAMLAA_amidase_2"/>
</dbReference>
<dbReference type="GO" id="GO:0071555">
    <property type="term" value="P:cell wall organization"/>
    <property type="evidence" value="ECO:0007669"/>
    <property type="project" value="UniProtKB-KW"/>
</dbReference>
<evidence type="ECO:0000256" key="3">
    <source>
        <dbReference type="ARBA" id="ARBA00022801"/>
    </source>
</evidence>
<proteinExistence type="predicted"/>
<evidence type="ECO:0000256" key="2">
    <source>
        <dbReference type="ARBA" id="ARBA00011901"/>
    </source>
</evidence>
<dbReference type="GO" id="GO:0008745">
    <property type="term" value="F:N-acetylmuramoyl-L-alanine amidase activity"/>
    <property type="evidence" value="ECO:0007669"/>
    <property type="project" value="UniProtKB-EC"/>
</dbReference>
<dbReference type="EMBL" id="AHON02000024">
    <property type="protein sequence ID" value="EKO35055.1"/>
    <property type="molecule type" value="Genomic_DNA"/>
</dbReference>
<feature type="domain" description="N-acetylmuramoyl-L-alanine amidase" evidence="5">
    <location>
        <begin position="55"/>
        <end position="203"/>
    </location>
</feature>
<evidence type="ECO:0000256" key="4">
    <source>
        <dbReference type="ARBA" id="ARBA00023316"/>
    </source>
</evidence>
<accession>A0A0E2BI94</accession>
<gene>
    <name evidence="6" type="ORF">LEP1GSC179_0430</name>
</gene>
<dbReference type="EC" id="3.5.1.28" evidence="2"/>
<keyword evidence="7" id="KW-1185">Reference proteome</keyword>
<dbReference type="PANTHER" id="PTHR30417">
    <property type="entry name" value="N-ACETYLMURAMOYL-L-ALANINE AMIDASE AMID"/>
    <property type="match status" value="1"/>
</dbReference>
<dbReference type="Pfam" id="PF01510">
    <property type="entry name" value="Amidase_2"/>
    <property type="match status" value="1"/>
</dbReference>
<dbReference type="GO" id="GO:0009254">
    <property type="term" value="P:peptidoglycan turnover"/>
    <property type="evidence" value="ECO:0007669"/>
    <property type="project" value="TreeGrafter"/>
</dbReference>
<dbReference type="AlphaFoldDB" id="A0A0E2BI94"/>
<dbReference type="Proteomes" id="UP000006329">
    <property type="component" value="Unassembled WGS sequence"/>
</dbReference>
<dbReference type="GO" id="GO:0009253">
    <property type="term" value="P:peptidoglycan catabolic process"/>
    <property type="evidence" value="ECO:0007669"/>
    <property type="project" value="InterPro"/>
</dbReference>
<evidence type="ECO:0000313" key="7">
    <source>
        <dbReference type="Proteomes" id="UP000006329"/>
    </source>
</evidence>
<keyword evidence="4" id="KW-0961">Cell wall biogenesis/degradation</keyword>
<name>A0A0E2BI94_9LEPT</name>
<dbReference type="CDD" id="cd06583">
    <property type="entry name" value="PGRP"/>
    <property type="match status" value="1"/>
</dbReference>
<keyword evidence="3" id="KW-0378">Hydrolase</keyword>
<protein>
    <recommendedName>
        <fullName evidence="2">N-acetylmuramoyl-L-alanine amidase</fullName>
        <ecNumber evidence="2">3.5.1.28</ecNumber>
    </recommendedName>
</protein>
<sequence length="229" mass="26480">MNFIEASHKVSQKYIGMIQTLRKDKVFLRDFYDFNYRGLQNMIQTDLRIKQDFLTPNPHSRPGDKIKEVKGIVLHWTATPKATAQNIRDYFESLKAPEGRFASAHFVVGLVGEIVQCIPLDEIAYHCGSKTYTPEKEKRLGPDSPNFYTIGIEQCVSDMIGKFTEKTLSSASMLTAQLCVKYDLDANDLWTHQGIVGWKDCPRWYNTHPQDWIAFKKRVDDLLKKQRED</sequence>
<comment type="caution">
    <text evidence="6">The sequence shown here is derived from an EMBL/GenBank/DDBJ whole genome shotgun (WGS) entry which is preliminary data.</text>
</comment>